<dbReference type="RefSeq" id="WP_306886376.1">
    <property type="nucleotide sequence ID" value="NZ_JAUSUL010000003.1"/>
</dbReference>
<dbReference type="InterPro" id="IPR027939">
    <property type="entry name" value="NMT1/THI5"/>
</dbReference>
<comment type="caution">
    <text evidence="3">The sequence shown here is derived from an EMBL/GenBank/DDBJ whole genome shotgun (WGS) entry which is preliminary data.</text>
</comment>
<dbReference type="PANTHER" id="PTHR31528">
    <property type="entry name" value="4-AMINO-5-HYDROXYMETHYL-2-METHYLPYRIMIDINE PHOSPHATE SYNTHASE THI11-RELATED"/>
    <property type="match status" value="1"/>
</dbReference>
<dbReference type="GO" id="GO:0009228">
    <property type="term" value="P:thiamine biosynthetic process"/>
    <property type="evidence" value="ECO:0007669"/>
    <property type="project" value="InterPro"/>
</dbReference>
<keyword evidence="4" id="KW-1185">Reference proteome</keyword>
<dbReference type="Gene3D" id="3.40.190.10">
    <property type="entry name" value="Periplasmic binding protein-like II"/>
    <property type="match status" value="2"/>
</dbReference>
<evidence type="ECO:0000313" key="4">
    <source>
        <dbReference type="Proteomes" id="UP001229244"/>
    </source>
</evidence>
<dbReference type="PANTHER" id="PTHR31528:SF15">
    <property type="entry name" value="RIBOFLAVIN-BINDING PROTEIN RIBY"/>
    <property type="match status" value="1"/>
</dbReference>
<name>A0AAE3VRT3_9HYPH</name>
<proteinExistence type="predicted"/>
<dbReference type="InterPro" id="IPR015168">
    <property type="entry name" value="SsuA/THI5"/>
</dbReference>
<dbReference type="Proteomes" id="UP001229244">
    <property type="component" value="Unassembled WGS sequence"/>
</dbReference>
<organism evidence="3 4">
    <name type="scientific">Amorphus orientalis</name>
    <dbReference type="NCBI Taxonomy" id="649198"/>
    <lineage>
        <taxon>Bacteria</taxon>
        <taxon>Pseudomonadati</taxon>
        <taxon>Pseudomonadota</taxon>
        <taxon>Alphaproteobacteria</taxon>
        <taxon>Hyphomicrobiales</taxon>
        <taxon>Amorphaceae</taxon>
        <taxon>Amorphus</taxon>
    </lineage>
</organism>
<feature type="chain" id="PRO_5041913656" evidence="1">
    <location>
        <begin position="28"/>
        <end position="328"/>
    </location>
</feature>
<keyword evidence="1" id="KW-0732">Signal</keyword>
<sequence>MQHFIKGIAAVAVAAGLLVATAPPGDAAEDITFLFPAPEFLPAFTPYQLAKAKGYYEDEGINVTFQVGKGGADVAKQVALGNAELGNSIGDTPIIVRANGLKVKDVAMLGGKALTQIIIRSETGADGIDGLKGKKIGVMSFQDTTYYNLLGALAAVGMTKEDVEIQAVGPAGVMQLMISGDLDAISGVPEWAAAIQGAGVDLTIQPINDLFPATAQAIVASDDTIADKPELVAGFVKGTLKALEEIMTDPTGASTYLAENVPAFEGKQGMLENVMKRYNTLVYPVASMDDLGKVDPQRLKDVQDFYVEHGIVRTATPLGELYTNEFVN</sequence>
<dbReference type="SUPFAM" id="SSF53850">
    <property type="entry name" value="Periplasmic binding protein-like II"/>
    <property type="match status" value="1"/>
</dbReference>
<evidence type="ECO:0000259" key="2">
    <source>
        <dbReference type="Pfam" id="PF09084"/>
    </source>
</evidence>
<feature type="signal peptide" evidence="1">
    <location>
        <begin position="1"/>
        <end position="27"/>
    </location>
</feature>
<accession>A0AAE3VRT3</accession>
<protein>
    <submittedName>
        <fullName evidence="3">NitT/TauT family transport system substrate-binding protein</fullName>
    </submittedName>
</protein>
<evidence type="ECO:0000313" key="3">
    <source>
        <dbReference type="EMBL" id="MDQ0316491.1"/>
    </source>
</evidence>
<reference evidence="3" key="1">
    <citation type="submission" date="2023-07" db="EMBL/GenBank/DDBJ databases">
        <title>Genomic Encyclopedia of Type Strains, Phase IV (KMG-IV): sequencing the most valuable type-strain genomes for metagenomic binning, comparative biology and taxonomic classification.</title>
        <authorList>
            <person name="Goeker M."/>
        </authorList>
    </citation>
    <scope>NUCLEOTIDE SEQUENCE</scope>
    <source>
        <strain evidence="3">DSM 21202</strain>
    </source>
</reference>
<dbReference type="Pfam" id="PF09084">
    <property type="entry name" value="NMT1"/>
    <property type="match status" value="1"/>
</dbReference>
<dbReference type="AlphaFoldDB" id="A0AAE3VRT3"/>
<gene>
    <name evidence="3" type="ORF">J2S73_002967</name>
</gene>
<evidence type="ECO:0000256" key="1">
    <source>
        <dbReference type="SAM" id="SignalP"/>
    </source>
</evidence>
<feature type="domain" description="SsuA/THI5-like" evidence="2">
    <location>
        <begin position="42"/>
        <end position="253"/>
    </location>
</feature>
<dbReference type="EMBL" id="JAUSUL010000003">
    <property type="protein sequence ID" value="MDQ0316491.1"/>
    <property type="molecule type" value="Genomic_DNA"/>
</dbReference>